<accession>A0A6P3VNZ7</accession>
<keyword evidence="9" id="KW-0325">Glycoprotein</keyword>
<dbReference type="InterPro" id="IPR001828">
    <property type="entry name" value="ANF_lig-bd_rcpt"/>
</dbReference>
<dbReference type="KEGG" id="char:105894224"/>
<keyword evidence="15" id="KW-1185">Reference proteome</keyword>
<protein>
    <submittedName>
        <fullName evidence="16">Taste receptor type 1 member 1</fullName>
    </submittedName>
</protein>
<evidence type="ECO:0000256" key="12">
    <source>
        <dbReference type="SAM" id="Phobius"/>
    </source>
</evidence>
<reference evidence="16" key="1">
    <citation type="submission" date="2025-08" db="UniProtKB">
        <authorList>
            <consortium name="RefSeq"/>
        </authorList>
    </citation>
    <scope>IDENTIFICATION</scope>
</reference>
<dbReference type="GeneID" id="105894224"/>
<evidence type="ECO:0000256" key="13">
    <source>
        <dbReference type="SAM" id="SignalP"/>
    </source>
</evidence>
<dbReference type="Pfam" id="PF01094">
    <property type="entry name" value="ANF_receptor"/>
    <property type="match status" value="1"/>
</dbReference>
<dbReference type="GO" id="GO:0004930">
    <property type="term" value="F:G protein-coupled receptor activity"/>
    <property type="evidence" value="ECO:0007669"/>
    <property type="project" value="UniProtKB-KW"/>
</dbReference>
<organism evidence="15 16">
    <name type="scientific">Clupea harengus</name>
    <name type="common">Atlantic herring</name>
    <dbReference type="NCBI Taxonomy" id="7950"/>
    <lineage>
        <taxon>Eukaryota</taxon>
        <taxon>Metazoa</taxon>
        <taxon>Chordata</taxon>
        <taxon>Craniata</taxon>
        <taxon>Vertebrata</taxon>
        <taxon>Euteleostomi</taxon>
        <taxon>Actinopterygii</taxon>
        <taxon>Neopterygii</taxon>
        <taxon>Teleostei</taxon>
        <taxon>Clupei</taxon>
        <taxon>Clupeiformes</taxon>
        <taxon>Clupeoidei</taxon>
        <taxon>Clupeidae</taxon>
        <taxon>Clupea</taxon>
    </lineage>
</organism>
<dbReference type="PROSITE" id="PS50259">
    <property type="entry name" value="G_PROTEIN_RECEP_F3_4"/>
    <property type="match status" value="1"/>
</dbReference>
<keyword evidence="8 16" id="KW-0675">Receptor</keyword>
<dbReference type="PANTHER" id="PTHR24061:SF3">
    <property type="entry name" value="TASTE RECEPTOR TYPE 1 MEMBER 1"/>
    <property type="match status" value="1"/>
</dbReference>
<feature type="transmembrane region" description="Helical" evidence="12">
    <location>
        <begin position="589"/>
        <end position="610"/>
    </location>
</feature>
<evidence type="ECO:0000313" key="16">
    <source>
        <dbReference type="RefSeq" id="XP_012676158.2"/>
    </source>
</evidence>
<dbReference type="InterPro" id="IPR000337">
    <property type="entry name" value="GPCR_3"/>
</dbReference>
<feature type="domain" description="G-protein coupled receptors family 3 profile" evidence="14">
    <location>
        <begin position="551"/>
        <end position="816"/>
    </location>
</feature>
<dbReference type="InterPro" id="IPR028082">
    <property type="entry name" value="Peripla_BP_I"/>
</dbReference>
<proteinExistence type="inferred from homology"/>
<name>A0A6P3VNZ7_CLUHA</name>
<evidence type="ECO:0000256" key="6">
    <source>
        <dbReference type="ARBA" id="ARBA00023040"/>
    </source>
</evidence>
<evidence type="ECO:0000256" key="5">
    <source>
        <dbReference type="ARBA" id="ARBA00022989"/>
    </source>
</evidence>
<dbReference type="GO" id="GO:0050909">
    <property type="term" value="P:sensory perception of taste"/>
    <property type="evidence" value="ECO:0007669"/>
    <property type="project" value="UniProtKB-ARBA"/>
</dbReference>
<keyword evidence="6" id="KW-0297">G-protein coupled receptor</keyword>
<dbReference type="AlphaFoldDB" id="A0A6P3VNZ7"/>
<keyword evidence="7 12" id="KW-0472">Membrane</keyword>
<comment type="similarity">
    <text evidence="11">Belongs to the G-protein coupled receptor 3 family. TAS1R subfamily.</text>
</comment>
<dbReference type="GO" id="GO:0005886">
    <property type="term" value="C:plasma membrane"/>
    <property type="evidence" value="ECO:0007669"/>
    <property type="project" value="UniProtKB-SubCell"/>
</dbReference>
<feature type="transmembrane region" description="Helical" evidence="12">
    <location>
        <begin position="622"/>
        <end position="645"/>
    </location>
</feature>
<dbReference type="Pfam" id="PF00003">
    <property type="entry name" value="7tm_3"/>
    <property type="match status" value="1"/>
</dbReference>
<keyword evidence="4 13" id="KW-0732">Signal</keyword>
<dbReference type="InterPro" id="IPR038550">
    <property type="entry name" value="GPCR_3_9-Cys_sf"/>
</dbReference>
<dbReference type="PANTHER" id="PTHR24061">
    <property type="entry name" value="CALCIUM-SENSING RECEPTOR-RELATED"/>
    <property type="match status" value="1"/>
</dbReference>
<evidence type="ECO:0000256" key="2">
    <source>
        <dbReference type="ARBA" id="ARBA00022475"/>
    </source>
</evidence>
<feature type="transmembrane region" description="Helical" evidence="12">
    <location>
        <begin position="746"/>
        <end position="765"/>
    </location>
</feature>
<feature type="transmembrane region" description="Helical" evidence="12">
    <location>
        <begin position="551"/>
        <end position="577"/>
    </location>
</feature>
<comment type="subcellular location">
    <subcellularLocation>
        <location evidence="1">Cell membrane</location>
        <topology evidence="1">Multi-pass membrane protein</topology>
    </subcellularLocation>
</comment>
<feature type="transmembrane region" description="Helical" evidence="12">
    <location>
        <begin position="771"/>
        <end position="794"/>
    </location>
</feature>
<evidence type="ECO:0000256" key="7">
    <source>
        <dbReference type="ARBA" id="ARBA00023136"/>
    </source>
</evidence>
<dbReference type="Pfam" id="PF07562">
    <property type="entry name" value="NCD3G"/>
    <property type="match status" value="1"/>
</dbReference>
<dbReference type="RefSeq" id="XP_012676158.2">
    <property type="nucleotide sequence ID" value="XM_012820704.2"/>
</dbReference>
<gene>
    <name evidence="16" type="primary">LOC105894224</name>
</gene>
<keyword evidence="2" id="KW-1003">Cell membrane</keyword>
<dbReference type="Gene3D" id="3.40.50.2300">
    <property type="match status" value="2"/>
</dbReference>
<dbReference type="SUPFAM" id="SSF53822">
    <property type="entry name" value="Periplasmic binding protein-like I"/>
    <property type="match status" value="1"/>
</dbReference>
<dbReference type="OrthoDB" id="5984008at2759"/>
<evidence type="ECO:0000256" key="8">
    <source>
        <dbReference type="ARBA" id="ARBA00023170"/>
    </source>
</evidence>
<evidence type="ECO:0000256" key="11">
    <source>
        <dbReference type="ARBA" id="ARBA00038492"/>
    </source>
</evidence>
<evidence type="ECO:0000256" key="4">
    <source>
        <dbReference type="ARBA" id="ARBA00022729"/>
    </source>
</evidence>
<dbReference type="FunFam" id="2.10.50.30:FF:000004">
    <property type="entry name" value="Taste receptor type 1 member 3-like protein"/>
    <property type="match status" value="1"/>
</dbReference>
<dbReference type="Gene3D" id="2.10.50.30">
    <property type="entry name" value="GPCR, family 3, nine cysteines domain"/>
    <property type="match status" value="1"/>
</dbReference>
<dbReference type="FunFam" id="3.40.50.2300:FF:000016">
    <property type="entry name" value="Taste 1 receptor member 2"/>
    <property type="match status" value="1"/>
</dbReference>
<feature type="transmembrane region" description="Helical" evidence="12">
    <location>
        <begin position="717"/>
        <end position="734"/>
    </location>
</feature>
<feature type="transmembrane region" description="Helical" evidence="12">
    <location>
        <begin position="666"/>
        <end position="685"/>
    </location>
</feature>
<dbReference type="Proteomes" id="UP000515152">
    <property type="component" value="Chromosome 4"/>
</dbReference>
<evidence type="ECO:0000313" key="15">
    <source>
        <dbReference type="Proteomes" id="UP000515152"/>
    </source>
</evidence>
<keyword evidence="3 12" id="KW-0812">Transmembrane</keyword>
<dbReference type="InterPro" id="IPR017978">
    <property type="entry name" value="GPCR_3_C"/>
</dbReference>
<sequence>MLLLLLLVASTLRLSPGGLAGGVGLQLTGDYYIAGLFPLHNADTVVSSQPSLGDCKEGLSNKHGYHLLQAMRFAVEEINNGTTSPDLLPGVTLGYQTHDTCSRPASTLATLDLLVQQTNGTQSGHRAVAVVGPDSSSYSFTPAAVLGAYLVPQISYEASNEMLSNKFLYPAFFRTIPSDKNQVNAMIQVLVKFNWTWIALLGSDNEYGLQGMQSLSEQASDYGVCIAYQGVIPGYSEETKERMRAIVQNIIKTKVTTIVVFSSKRKVSGFFPFVIEQNVTDKVWIGTEDWSVATLVSEIPGIRSIGTILGVSVKYSPLSGFSDFEEQSLAILNKSQGLNVSKTLSASCLQNTDLFTMASQNYPLLSYDMISSFNVYKAVYAIAHALHKTLGCDMGACQHTEVEPSKVWKMLQTVRFSIRNTSVYFDENGDPPTGYDIVTWVWVGEQWTLRVVGDYSPDPPALQIDSAQIQWRTAGMVPESVCSPECPEGYQKLLTGQHKCCFDCMACPAGTFLNKTGTTDCQPCELDQWSEAKSEVCLPRTMLYLPWDHPLGIALLLLLAASLLLTLGTALVFLLHLGTPVVKSAGGKTCLLMLLSLTAAASSTLCHFGHPSGPGCLLEQPLFIFSITICLACITVRAFQVVCIFKWSSKLPRSYDTWSKNHGPEVVITVISASVLLISVLRLGLEPPRPSLDHDFYFDKTVEECSHTMSAGAFAELLYVITLSILCFCFSYLGKDLPANYNEAKCVTFCLMMYMVSWISFFTFYCINRDIYSMAMHVGAILVSVLGMFGGYFLPKVYIILIKPQMNTTAHFQNCIQMYTMTKQ</sequence>
<feature type="signal peptide" evidence="13">
    <location>
        <begin position="1"/>
        <end position="20"/>
    </location>
</feature>
<evidence type="ECO:0000259" key="14">
    <source>
        <dbReference type="PROSITE" id="PS50259"/>
    </source>
</evidence>
<dbReference type="InterPro" id="IPR000068">
    <property type="entry name" value="GPCR_3_Ca_sens_rcpt-rel"/>
</dbReference>
<keyword evidence="5 12" id="KW-1133">Transmembrane helix</keyword>
<dbReference type="PRINTS" id="PR00248">
    <property type="entry name" value="GPCRMGR"/>
</dbReference>
<keyword evidence="10" id="KW-0807">Transducer</keyword>
<evidence type="ECO:0000256" key="9">
    <source>
        <dbReference type="ARBA" id="ARBA00023180"/>
    </source>
</evidence>
<evidence type="ECO:0000256" key="3">
    <source>
        <dbReference type="ARBA" id="ARBA00022692"/>
    </source>
</evidence>
<evidence type="ECO:0000256" key="10">
    <source>
        <dbReference type="ARBA" id="ARBA00023224"/>
    </source>
</evidence>
<evidence type="ECO:0000256" key="1">
    <source>
        <dbReference type="ARBA" id="ARBA00004651"/>
    </source>
</evidence>
<dbReference type="InterPro" id="IPR011500">
    <property type="entry name" value="GPCR_3_9-Cys_dom"/>
</dbReference>
<feature type="chain" id="PRO_5027604889" evidence="13">
    <location>
        <begin position="21"/>
        <end position="824"/>
    </location>
</feature>